<organism evidence="1 2">
    <name type="scientific">Ficus carica</name>
    <name type="common">Common fig</name>
    <dbReference type="NCBI Taxonomy" id="3494"/>
    <lineage>
        <taxon>Eukaryota</taxon>
        <taxon>Viridiplantae</taxon>
        <taxon>Streptophyta</taxon>
        <taxon>Embryophyta</taxon>
        <taxon>Tracheophyta</taxon>
        <taxon>Spermatophyta</taxon>
        <taxon>Magnoliopsida</taxon>
        <taxon>eudicotyledons</taxon>
        <taxon>Gunneridae</taxon>
        <taxon>Pentapetalae</taxon>
        <taxon>rosids</taxon>
        <taxon>fabids</taxon>
        <taxon>Rosales</taxon>
        <taxon>Moraceae</taxon>
        <taxon>Ficeae</taxon>
        <taxon>Ficus</taxon>
    </lineage>
</organism>
<dbReference type="EMBL" id="BTGU01012821">
    <property type="protein sequence ID" value="GMN72096.1"/>
    <property type="molecule type" value="Genomic_DNA"/>
</dbReference>
<evidence type="ECO:0000313" key="2">
    <source>
        <dbReference type="Proteomes" id="UP001187192"/>
    </source>
</evidence>
<accession>A0AA88JH45</accession>
<dbReference type="Proteomes" id="UP001187192">
    <property type="component" value="Unassembled WGS sequence"/>
</dbReference>
<gene>
    <name evidence="1" type="ORF">TIFTF001_053503</name>
</gene>
<feature type="non-terminal residue" evidence="1">
    <location>
        <position position="35"/>
    </location>
</feature>
<evidence type="ECO:0000313" key="1">
    <source>
        <dbReference type="EMBL" id="GMN72096.1"/>
    </source>
</evidence>
<keyword evidence="2" id="KW-1185">Reference proteome</keyword>
<proteinExistence type="predicted"/>
<reference evidence="1" key="1">
    <citation type="submission" date="2023-07" db="EMBL/GenBank/DDBJ databases">
        <title>draft genome sequence of fig (Ficus carica).</title>
        <authorList>
            <person name="Takahashi T."/>
            <person name="Nishimura K."/>
        </authorList>
    </citation>
    <scope>NUCLEOTIDE SEQUENCE</scope>
</reference>
<comment type="caution">
    <text evidence="1">The sequence shown here is derived from an EMBL/GenBank/DDBJ whole genome shotgun (WGS) entry which is preliminary data.</text>
</comment>
<protein>
    <submittedName>
        <fullName evidence="1">Uncharacterized protein</fullName>
    </submittedName>
</protein>
<sequence length="35" mass="4021">MWDETYSDPILVPLGPVMRARAKKFKDTLMGLIRA</sequence>
<dbReference type="AlphaFoldDB" id="A0AA88JH45"/>
<name>A0AA88JH45_FICCA</name>